<evidence type="ECO:0000313" key="3">
    <source>
        <dbReference type="Proteomes" id="UP000664800"/>
    </source>
</evidence>
<dbReference type="Proteomes" id="UP000664800">
    <property type="component" value="Unassembled WGS sequence"/>
</dbReference>
<dbReference type="InterPro" id="IPR025979">
    <property type="entry name" value="ChrR-like_cupin_dom"/>
</dbReference>
<evidence type="ECO:0000313" key="2">
    <source>
        <dbReference type="EMBL" id="MBN8744584.1"/>
    </source>
</evidence>
<dbReference type="Pfam" id="PF12973">
    <property type="entry name" value="Cupin_7"/>
    <property type="match status" value="1"/>
</dbReference>
<dbReference type="EMBL" id="JAFKMR010000019">
    <property type="protein sequence ID" value="MBN8744584.1"/>
    <property type="molecule type" value="Genomic_DNA"/>
</dbReference>
<dbReference type="Gene3D" id="2.60.120.10">
    <property type="entry name" value="Jelly Rolls"/>
    <property type="match status" value="1"/>
</dbReference>
<dbReference type="RefSeq" id="WP_156054270.1">
    <property type="nucleotide sequence ID" value="NZ_JAFKMR010000019.1"/>
</dbReference>
<evidence type="ECO:0000259" key="1">
    <source>
        <dbReference type="Pfam" id="PF12973"/>
    </source>
</evidence>
<proteinExistence type="predicted"/>
<protein>
    <submittedName>
        <fullName evidence="2">Cupin domain-containing protein</fullName>
    </submittedName>
</protein>
<accession>A0A8I1MWU9</accession>
<name>A0A8I1MWU9_THIA3</name>
<organism evidence="2 3">
    <name type="scientific">Thiomonas arsenitoxydans (strain DSM 22701 / CIP 110005 / 3As)</name>
    <dbReference type="NCBI Taxonomy" id="426114"/>
    <lineage>
        <taxon>Bacteria</taxon>
        <taxon>Pseudomonadati</taxon>
        <taxon>Pseudomonadota</taxon>
        <taxon>Betaproteobacteria</taxon>
        <taxon>Burkholderiales</taxon>
        <taxon>Thiomonas</taxon>
    </lineage>
</organism>
<feature type="domain" description="ChrR-like cupin" evidence="1">
    <location>
        <begin position="17"/>
        <end position="115"/>
    </location>
</feature>
<dbReference type="SUPFAM" id="SSF51182">
    <property type="entry name" value="RmlC-like cupins"/>
    <property type="match status" value="1"/>
</dbReference>
<dbReference type="AlphaFoldDB" id="A0A8I1MWU9"/>
<reference evidence="2" key="1">
    <citation type="submission" date="2021-02" db="EMBL/GenBank/DDBJ databases">
        <title>Thiocyanate and organic carbon inputs drive convergent selection for specific autotrophic Afipia and Thiobacillus strains within complex microbiomes.</title>
        <authorList>
            <person name="Huddy R.J."/>
            <person name="Sachdeva R."/>
            <person name="Kadzinga F."/>
            <person name="Kantor R.S."/>
            <person name="Harrison S.T.L."/>
            <person name="Banfield J.F."/>
        </authorList>
    </citation>
    <scope>NUCLEOTIDE SEQUENCE</scope>
    <source>
        <strain evidence="2">SCN18_13_7_16_R3_B_64_19</strain>
    </source>
</reference>
<dbReference type="InterPro" id="IPR011051">
    <property type="entry name" value="RmlC_Cupin_sf"/>
</dbReference>
<comment type="caution">
    <text evidence="2">The sequence shown here is derived from an EMBL/GenBank/DDBJ whole genome shotgun (WGS) entry which is preliminary data.</text>
</comment>
<sequence>MNLNQPPLVVNLGSAADPDLLEWTTHSSLGRHGARIFSLFKCESSGQHVALVSCAPGASATTHVHPGHECFLVLSGRFEDDHGSYGPGDLVVYRPGSRHAWRSPEGALIYVVWGALPMPTDGVRDDVDEAELPIYLRDIPYDFRHLV</sequence>
<gene>
    <name evidence="2" type="ORF">J0I24_09785</name>
</gene>
<dbReference type="InterPro" id="IPR014710">
    <property type="entry name" value="RmlC-like_jellyroll"/>
</dbReference>